<organism evidence="1 2">
    <name type="scientific">Rubroshorea leprosula</name>
    <dbReference type="NCBI Taxonomy" id="152421"/>
    <lineage>
        <taxon>Eukaryota</taxon>
        <taxon>Viridiplantae</taxon>
        <taxon>Streptophyta</taxon>
        <taxon>Embryophyta</taxon>
        <taxon>Tracheophyta</taxon>
        <taxon>Spermatophyta</taxon>
        <taxon>Magnoliopsida</taxon>
        <taxon>eudicotyledons</taxon>
        <taxon>Gunneridae</taxon>
        <taxon>Pentapetalae</taxon>
        <taxon>rosids</taxon>
        <taxon>malvids</taxon>
        <taxon>Malvales</taxon>
        <taxon>Dipterocarpaceae</taxon>
        <taxon>Rubroshorea</taxon>
    </lineage>
</organism>
<name>A0AAV5IGB2_9ROSI</name>
<dbReference type="Proteomes" id="UP001054252">
    <property type="component" value="Unassembled WGS sequence"/>
</dbReference>
<dbReference type="AlphaFoldDB" id="A0AAV5IGB2"/>
<evidence type="ECO:0000313" key="1">
    <source>
        <dbReference type="EMBL" id="GKU97384.1"/>
    </source>
</evidence>
<proteinExistence type="predicted"/>
<reference evidence="1 2" key="1">
    <citation type="journal article" date="2021" name="Commun. Biol.">
        <title>The genome of Shorea leprosula (Dipterocarpaceae) highlights the ecological relevance of drought in aseasonal tropical rainforests.</title>
        <authorList>
            <person name="Ng K.K.S."/>
            <person name="Kobayashi M.J."/>
            <person name="Fawcett J.A."/>
            <person name="Hatakeyama M."/>
            <person name="Paape T."/>
            <person name="Ng C.H."/>
            <person name="Ang C.C."/>
            <person name="Tnah L.H."/>
            <person name="Lee C.T."/>
            <person name="Nishiyama T."/>
            <person name="Sese J."/>
            <person name="O'Brien M.J."/>
            <person name="Copetti D."/>
            <person name="Mohd Noor M.I."/>
            <person name="Ong R.C."/>
            <person name="Putra M."/>
            <person name="Sireger I.Z."/>
            <person name="Indrioko S."/>
            <person name="Kosugi Y."/>
            <person name="Izuno A."/>
            <person name="Isagi Y."/>
            <person name="Lee S.L."/>
            <person name="Shimizu K.K."/>
        </authorList>
    </citation>
    <scope>NUCLEOTIDE SEQUENCE [LARGE SCALE GENOMIC DNA]</scope>
    <source>
        <strain evidence="1">214</strain>
    </source>
</reference>
<sequence length="51" mass="5786">MRILTETGYWLCPGRKLREGHGIVSSQHAVLLVLELQSILQMVKTNFFAPC</sequence>
<accession>A0AAV5IGB2</accession>
<protein>
    <submittedName>
        <fullName evidence="1">Uncharacterized protein</fullName>
    </submittedName>
</protein>
<keyword evidence="2" id="KW-1185">Reference proteome</keyword>
<dbReference type="EMBL" id="BPVZ01000011">
    <property type="protein sequence ID" value="GKU97384.1"/>
    <property type="molecule type" value="Genomic_DNA"/>
</dbReference>
<evidence type="ECO:0000313" key="2">
    <source>
        <dbReference type="Proteomes" id="UP001054252"/>
    </source>
</evidence>
<comment type="caution">
    <text evidence="1">The sequence shown here is derived from an EMBL/GenBank/DDBJ whole genome shotgun (WGS) entry which is preliminary data.</text>
</comment>
<gene>
    <name evidence="1" type="ORF">SLEP1_g10533</name>
</gene>